<reference evidence="4" key="1">
    <citation type="submission" date="2016-11" db="UniProtKB">
        <authorList>
            <consortium name="WormBaseParasite"/>
        </authorList>
    </citation>
    <scope>IDENTIFICATION</scope>
</reference>
<dbReference type="AlphaFoldDB" id="A0A1I8FM81"/>
<keyword evidence="3" id="KW-1185">Reference proteome</keyword>
<dbReference type="Proteomes" id="UP000095280">
    <property type="component" value="Unplaced"/>
</dbReference>
<organism evidence="3 4">
    <name type="scientific">Macrostomum lignano</name>
    <dbReference type="NCBI Taxonomy" id="282301"/>
    <lineage>
        <taxon>Eukaryota</taxon>
        <taxon>Metazoa</taxon>
        <taxon>Spiralia</taxon>
        <taxon>Lophotrochozoa</taxon>
        <taxon>Platyhelminthes</taxon>
        <taxon>Rhabditophora</taxon>
        <taxon>Macrostomorpha</taxon>
        <taxon>Macrostomida</taxon>
        <taxon>Macrostomidae</taxon>
        <taxon>Macrostomum</taxon>
    </lineage>
</organism>
<protein>
    <submittedName>
        <fullName evidence="4">Sulfhydryl oxidase</fullName>
    </submittedName>
</protein>
<feature type="region of interest" description="Disordered" evidence="1">
    <location>
        <begin position="212"/>
        <end position="234"/>
    </location>
</feature>
<evidence type="ECO:0000256" key="2">
    <source>
        <dbReference type="SAM" id="SignalP"/>
    </source>
</evidence>
<dbReference type="WBParaSite" id="maker-unitig_40592-snap-gene-0.2-mRNA-1">
    <property type="protein sequence ID" value="maker-unitig_40592-snap-gene-0.2-mRNA-1"/>
    <property type="gene ID" value="maker-unitig_40592-snap-gene-0.2"/>
</dbReference>
<feature type="region of interest" description="Disordered" evidence="1">
    <location>
        <begin position="98"/>
        <end position="122"/>
    </location>
</feature>
<dbReference type="Gene3D" id="1.10.167.10">
    <property type="entry name" value="Regulator of G-protein Signalling 4, domain 2"/>
    <property type="match status" value="1"/>
</dbReference>
<proteinExistence type="predicted"/>
<evidence type="ECO:0000256" key="1">
    <source>
        <dbReference type="SAM" id="MobiDB-lite"/>
    </source>
</evidence>
<dbReference type="InterPro" id="IPR044926">
    <property type="entry name" value="RGS_subdomain_2"/>
</dbReference>
<sequence>MLVFLHCLLARGAESGQPGSSLWPVYFDWLAEDWSGATGCTKPKHSRRYAYEIYSTFLHEESPLSCTTKAVHPLERLFGIGASTGADPASTVRQAQPLIKPRPGADGAHAGAPGNRRAGRPAAKNDVTAFCRTCCRRAARRLDTGTATCRPGLLARLRMLRQSESAPAAAEASCLATLLVRGLDPELAESLAPGESPMLFGCQHRSVGRQKSLLSRMGGRRPRQPRLRRDLERRPTKRLRVGGARFGALRADQGAGVRRLRPGAMRRGATGLQC</sequence>
<evidence type="ECO:0000313" key="4">
    <source>
        <dbReference type="WBParaSite" id="maker-unitig_40592-snap-gene-0.2-mRNA-1"/>
    </source>
</evidence>
<accession>A0A1I8FM81</accession>
<evidence type="ECO:0000313" key="3">
    <source>
        <dbReference type="Proteomes" id="UP000095280"/>
    </source>
</evidence>
<feature type="compositionally biased region" description="Low complexity" evidence="1">
    <location>
        <begin position="101"/>
        <end position="122"/>
    </location>
</feature>
<feature type="signal peptide" evidence="2">
    <location>
        <begin position="1"/>
        <end position="15"/>
    </location>
</feature>
<keyword evidence="2" id="KW-0732">Signal</keyword>
<name>A0A1I8FM81_9PLAT</name>
<feature type="chain" id="PRO_5013357436" evidence="2">
    <location>
        <begin position="16"/>
        <end position="274"/>
    </location>
</feature>